<feature type="binding site" evidence="6">
    <location>
        <position position="357"/>
    </location>
    <ligand>
        <name>substrate</name>
    </ligand>
</feature>
<dbReference type="Gene3D" id="3.30.360.10">
    <property type="entry name" value="Dihydrodipicolinate Reductase, domain 2"/>
    <property type="match status" value="1"/>
</dbReference>
<proteinExistence type="inferred from homology"/>
<dbReference type="RefSeq" id="WP_311556050.1">
    <property type="nucleotide sequence ID" value="NZ_JAVREJ010000006.1"/>
</dbReference>
<keyword evidence="5 6" id="KW-0119">Carbohydrate metabolism</keyword>
<dbReference type="Proteomes" id="UP001183202">
    <property type="component" value="Unassembled WGS sequence"/>
</dbReference>
<comment type="caution">
    <text evidence="6">Lacks conserved residue(s) required for the propagation of feature annotation.</text>
</comment>
<gene>
    <name evidence="6" type="primary">zwf</name>
    <name evidence="10" type="ORF">RM445_10835</name>
</gene>
<dbReference type="HAMAP" id="MF_00966">
    <property type="entry name" value="G6PD"/>
    <property type="match status" value="1"/>
</dbReference>
<dbReference type="PRINTS" id="PR00079">
    <property type="entry name" value="G6PDHDRGNASE"/>
</dbReference>
<feature type="domain" description="Glucose-6-phosphate dehydrogenase C-terminal" evidence="9">
    <location>
        <begin position="208"/>
        <end position="488"/>
    </location>
</feature>
<feature type="compositionally biased region" description="Basic and acidic residues" evidence="7">
    <location>
        <begin position="1"/>
        <end position="12"/>
    </location>
</feature>
<name>A0ABU2NAE4_9PSEU</name>
<comment type="similarity">
    <text evidence="6">Belongs to the glucose-6-phosphate dehydrogenase family.</text>
</comment>
<feature type="domain" description="Glucose-6-phosphate dehydrogenase NAD-binding" evidence="8">
    <location>
        <begin position="36"/>
        <end position="202"/>
    </location>
</feature>
<feature type="binding site" evidence="6">
    <location>
        <position position="233"/>
    </location>
    <ligand>
        <name>substrate</name>
    </ligand>
</feature>
<dbReference type="InterPro" id="IPR036291">
    <property type="entry name" value="NAD(P)-bd_dom_sf"/>
</dbReference>
<feature type="active site" description="Proton acceptor" evidence="6">
    <location>
        <position position="257"/>
    </location>
</feature>
<dbReference type="NCBIfam" id="NF009492">
    <property type="entry name" value="PRK12853.1-3"/>
    <property type="match status" value="1"/>
</dbReference>
<dbReference type="InterPro" id="IPR001282">
    <property type="entry name" value="G6P_DH"/>
</dbReference>
<reference evidence="11" key="1">
    <citation type="submission" date="2023-07" db="EMBL/GenBank/DDBJ databases">
        <title>30 novel species of actinomycetes from the DSMZ collection.</title>
        <authorList>
            <person name="Nouioui I."/>
        </authorList>
    </citation>
    <scope>NUCLEOTIDE SEQUENCE [LARGE SCALE GENOMIC DNA]</scope>
    <source>
        <strain evidence="11">DSM 45834</strain>
    </source>
</reference>
<feature type="binding site" evidence="6">
    <location>
        <position position="73"/>
    </location>
    <ligand>
        <name>NADP(+)</name>
        <dbReference type="ChEBI" id="CHEBI:58349"/>
    </ligand>
</feature>
<feature type="compositionally biased region" description="Low complexity" evidence="7">
    <location>
        <begin position="482"/>
        <end position="498"/>
    </location>
</feature>
<keyword evidence="11" id="KW-1185">Reference proteome</keyword>
<keyword evidence="2 6" id="KW-0313">Glucose metabolism</keyword>
<feature type="region of interest" description="Disordered" evidence="7">
    <location>
        <begin position="1"/>
        <end position="23"/>
    </location>
</feature>
<evidence type="ECO:0000256" key="7">
    <source>
        <dbReference type="SAM" id="MobiDB-lite"/>
    </source>
</evidence>
<evidence type="ECO:0000256" key="6">
    <source>
        <dbReference type="HAMAP-Rule" id="MF_00966"/>
    </source>
</evidence>
<comment type="function">
    <text evidence="6">Catalyzes the oxidation of glucose 6-phosphate to 6-phosphogluconolactone.</text>
</comment>
<evidence type="ECO:0000256" key="2">
    <source>
        <dbReference type="ARBA" id="ARBA00022526"/>
    </source>
</evidence>
<evidence type="ECO:0000256" key="3">
    <source>
        <dbReference type="ARBA" id="ARBA00022857"/>
    </source>
</evidence>
<evidence type="ECO:0000256" key="4">
    <source>
        <dbReference type="ARBA" id="ARBA00023002"/>
    </source>
</evidence>
<sequence length="504" mass="55956">MLSSSERHEPGTGRRRFGRRRTGNYGSVPDLLKTLVVLGARGDMTGRLLLPALVRLAGAGQLPAEMQVVAMDRDAGDDDAYRDHARQKLDAHLPDRDEKATEAFLERLSYRQADVTSADALRKALDGLASPMAVYLALPNVLFRPTLEALSEAGLPPHATLVVEKPFGTDLDDAKELNALIARSFDERDVFRIDHFLAKQTVLDVLGLRFANRIFEPVWNSEHISRVDITWYESLGLEGRANYYDRAGALRDMIQNHLLQMLALVAMDPPRSITDRDLRDRKVEALRAVVPPKPEEMAKATRRARYTAGTVGGKDLPAYADAEGVDPSRGTETYAEVTFRVSNWRWGGTPFRLRTGKAIGQERREIAVYFKTVPHEPFDDRDRADVLRFTLSPDAISLELNLNGEGDPFDLERVTLDSEFPTQELPPYALLLKEIAEGDPTLSIRGDEAEELWRIVEPVLQAWERDEVPLEEYPAGSGGPKGAKATPQRAAGRGTAAGDDPRSG</sequence>
<dbReference type="EC" id="1.1.1.49" evidence="6"/>
<feature type="binding site" evidence="6">
    <location>
        <position position="199"/>
    </location>
    <ligand>
        <name>substrate</name>
    </ligand>
</feature>
<organism evidence="10 11">
    <name type="scientific">Pseudonocardia charpentierae</name>
    <dbReference type="NCBI Taxonomy" id="3075545"/>
    <lineage>
        <taxon>Bacteria</taxon>
        <taxon>Bacillati</taxon>
        <taxon>Actinomycetota</taxon>
        <taxon>Actinomycetes</taxon>
        <taxon>Pseudonocardiales</taxon>
        <taxon>Pseudonocardiaceae</taxon>
        <taxon>Pseudonocardia</taxon>
    </lineage>
</organism>
<dbReference type="GO" id="GO:0004345">
    <property type="term" value="F:glucose-6-phosphate dehydrogenase activity"/>
    <property type="evidence" value="ECO:0007669"/>
    <property type="project" value="UniProtKB-EC"/>
</dbReference>
<feature type="binding site" evidence="6">
    <location>
        <position position="252"/>
    </location>
    <ligand>
        <name>substrate</name>
    </ligand>
</feature>
<protein>
    <recommendedName>
        <fullName evidence="6">Glucose-6-phosphate 1-dehydrogenase</fullName>
        <shortName evidence="6">G6PD</shortName>
        <ecNumber evidence="6">1.1.1.49</ecNumber>
    </recommendedName>
</protein>
<feature type="binding site" evidence="6">
    <location>
        <position position="195"/>
    </location>
    <ligand>
        <name>substrate</name>
    </ligand>
</feature>
<accession>A0ABU2NAE4</accession>
<feature type="binding site" evidence="6">
    <location>
        <begin position="114"/>
        <end position="115"/>
    </location>
    <ligand>
        <name>NADP(+)</name>
        <dbReference type="ChEBI" id="CHEBI:58349"/>
    </ligand>
</feature>
<dbReference type="PANTHER" id="PTHR23429">
    <property type="entry name" value="GLUCOSE-6-PHOSPHATE 1-DEHYDROGENASE G6PD"/>
    <property type="match status" value="1"/>
</dbReference>
<comment type="catalytic activity">
    <reaction evidence="6">
        <text>D-glucose 6-phosphate + NADP(+) = 6-phospho-D-glucono-1,5-lactone + NADPH + H(+)</text>
        <dbReference type="Rhea" id="RHEA:15841"/>
        <dbReference type="ChEBI" id="CHEBI:15378"/>
        <dbReference type="ChEBI" id="CHEBI:57783"/>
        <dbReference type="ChEBI" id="CHEBI:57955"/>
        <dbReference type="ChEBI" id="CHEBI:58349"/>
        <dbReference type="ChEBI" id="CHEBI:61548"/>
        <dbReference type="EC" id="1.1.1.49"/>
    </reaction>
</comment>
<evidence type="ECO:0000259" key="9">
    <source>
        <dbReference type="Pfam" id="PF02781"/>
    </source>
</evidence>
<comment type="caution">
    <text evidence="10">The sequence shown here is derived from an EMBL/GenBank/DDBJ whole genome shotgun (WGS) entry which is preliminary data.</text>
</comment>
<dbReference type="Pfam" id="PF00479">
    <property type="entry name" value="G6PD_N"/>
    <property type="match status" value="1"/>
</dbReference>
<evidence type="ECO:0000256" key="1">
    <source>
        <dbReference type="ARBA" id="ARBA00004937"/>
    </source>
</evidence>
<evidence type="ECO:0000313" key="11">
    <source>
        <dbReference type="Proteomes" id="UP001183202"/>
    </source>
</evidence>
<dbReference type="EMBL" id="JAVREJ010000006">
    <property type="protein sequence ID" value="MDT0350018.1"/>
    <property type="molecule type" value="Genomic_DNA"/>
</dbReference>
<dbReference type="SUPFAM" id="SSF51735">
    <property type="entry name" value="NAD(P)-binding Rossmann-fold domains"/>
    <property type="match status" value="1"/>
</dbReference>
<evidence type="ECO:0000256" key="5">
    <source>
        <dbReference type="ARBA" id="ARBA00023277"/>
    </source>
</evidence>
<feature type="binding site" evidence="6">
    <location>
        <position position="165"/>
    </location>
    <ligand>
        <name>NADP(+)</name>
        <dbReference type="ChEBI" id="CHEBI:58349"/>
    </ligand>
</feature>
<keyword evidence="4 6" id="KW-0560">Oxidoreductase</keyword>
<keyword evidence="3 6" id="KW-0521">NADP</keyword>
<evidence type="ECO:0000259" key="8">
    <source>
        <dbReference type="Pfam" id="PF00479"/>
    </source>
</evidence>
<feature type="region of interest" description="Disordered" evidence="7">
    <location>
        <begin position="466"/>
        <end position="504"/>
    </location>
</feature>
<feature type="compositionally biased region" description="Basic residues" evidence="7">
    <location>
        <begin position="13"/>
        <end position="22"/>
    </location>
</feature>
<dbReference type="Gene3D" id="3.40.50.720">
    <property type="entry name" value="NAD(P)-binding Rossmann-like Domain"/>
    <property type="match status" value="1"/>
</dbReference>
<dbReference type="InterPro" id="IPR022674">
    <property type="entry name" value="G6P_DH_NAD-bd"/>
</dbReference>
<dbReference type="PIRSF" id="PIRSF000110">
    <property type="entry name" value="G6PD"/>
    <property type="match status" value="1"/>
</dbReference>
<dbReference type="InterPro" id="IPR022675">
    <property type="entry name" value="G6P_DH_C"/>
</dbReference>
<dbReference type="SUPFAM" id="SSF55347">
    <property type="entry name" value="Glyceraldehyde-3-phosphate dehydrogenase-like, C-terminal domain"/>
    <property type="match status" value="1"/>
</dbReference>
<dbReference type="PANTHER" id="PTHR23429:SF0">
    <property type="entry name" value="GLUCOSE-6-PHOSPHATE 1-DEHYDROGENASE"/>
    <property type="match status" value="1"/>
</dbReference>
<evidence type="ECO:0000313" key="10">
    <source>
        <dbReference type="EMBL" id="MDT0350018.1"/>
    </source>
</evidence>
<dbReference type="NCBIfam" id="TIGR00871">
    <property type="entry name" value="zwf"/>
    <property type="match status" value="1"/>
</dbReference>
<dbReference type="Pfam" id="PF02781">
    <property type="entry name" value="G6PD_C"/>
    <property type="match status" value="1"/>
</dbReference>
<comment type="pathway">
    <text evidence="1 6">Carbohydrate degradation; pentose phosphate pathway; D-ribulose 5-phosphate from D-glucose 6-phosphate (oxidative stage): step 1/3.</text>
</comment>